<evidence type="ECO:0000313" key="1">
    <source>
        <dbReference type="EMBL" id="KAG8537988.1"/>
    </source>
</evidence>
<organism evidence="1 2">
    <name type="scientific">Engystomops pustulosus</name>
    <name type="common">Tungara frog</name>
    <name type="synonym">Physalaemus pustulosus</name>
    <dbReference type="NCBI Taxonomy" id="76066"/>
    <lineage>
        <taxon>Eukaryota</taxon>
        <taxon>Metazoa</taxon>
        <taxon>Chordata</taxon>
        <taxon>Craniata</taxon>
        <taxon>Vertebrata</taxon>
        <taxon>Euteleostomi</taxon>
        <taxon>Amphibia</taxon>
        <taxon>Batrachia</taxon>
        <taxon>Anura</taxon>
        <taxon>Neobatrachia</taxon>
        <taxon>Hyloidea</taxon>
        <taxon>Leptodactylidae</taxon>
        <taxon>Leiuperinae</taxon>
        <taxon>Engystomops</taxon>
    </lineage>
</organism>
<protein>
    <submittedName>
        <fullName evidence="1">Uncharacterized protein</fullName>
    </submittedName>
</protein>
<accession>A0AAV6YW37</accession>
<name>A0AAV6YW37_ENGPU</name>
<keyword evidence="2" id="KW-1185">Reference proteome</keyword>
<sequence length="106" mass="11783">MAASPSVCPSSLLCHRLARTPENLPETAGWRTRSSCGSRCEASAPRASPRCYLLSRHHCQGRHLNASLCRTHHTVVALPKTGDVSDRVHIGEREPPSYIFRAPRWI</sequence>
<dbReference type="EMBL" id="WNYA01024735">
    <property type="protein sequence ID" value="KAG8537988.1"/>
    <property type="molecule type" value="Genomic_DNA"/>
</dbReference>
<dbReference type="AlphaFoldDB" id="A0AAV6YW37"/>
<evidence type="ECO:0000313" key="2">
    <source>
        <dbReference type="Proteomes" id="UP000824782"/>
    </source>
</evidence>
<proteinExistence type="predicted"/>
<reference evidence="1" key="1">
    <citation type="thesis" date="2020" institute="ProQuest LLC" country="789 East Eisenhower Parkway, Ann Arbor, MI, USA">
        <title>Comparative Genomics and Chromosome Evolution.</title>
        <authorList>
            <person name="Mudd A.B."/>
        </authorList>
    </citation>
    <scope>NUCLEOTIDE SEQUENCE</scope>
    <source>
        <strain evidence="1">237g6f4</strain>
        <tissue evidence="1">Blood</tissue>
    </source>
</reference>
<gene>
    <name evidence="1" type="ORF">GDO81_023466</name>
</gene>
<dbReference type="Proteomes" id="UP000824782">
    <property type="component" value="Unassembled WGS sequence"/>
</dbReference>
<comment type="caution">
    <text evidence="1">The sequence shown here is derived from an EMBL/GenBank/DDBJ whole genome shotgun (WGS) entry which is preliminary data.</text>
</comment>